<protein>
    <submittedName>
        <fullName evidence="3">AIG2-like family protein</fullName>
    </submittedName>
</protein>
<keyword evidence="1" id="KW-0456">Lyase</keyword>
<evidence type="ECO:0000256" key="1">
    <source>
        <dbReference type="ARBA" id="ARBA00023239"/>
    </source>
</evidence>
<dbReference type="CDD" id="cd06661">
    <property type="entry name" value="GGCT_like"/>
    <property type="match status" value="1"/>
</dbReference>
<dbReference type="AlphaFoldDB" id="A0A109UMY4"/>
<accession>A0A109UMY4</accession>
<evidence type="ECO:0000313" key="3">
    <source>
        <dbReference type="EMBL" id="AMD02171.1"/>
    </source>
</evidence>
<feature type="domain" description="Gamma-glutamylcyclotransferase AIG2-like" evidence="2">
    <location>
        <begin position="4"/>
        <end position="109"/>
    </location>
</feature>
<dbReference type="InterPro" id="IPR017939">
    <property type="entry name" value="G-Glutamylcylcotransferase"/>
</dbReference>
<dbReference type="Proteomes" id="UP000063387">
    <property type="component" value="Chromosome"/>
</dbReference>
<dbReference type="PATRIC" id="fig|507626.3.peg.3119"/>
<gene>
    <name evidence="3" type="ORF">LOKO_03124</name>
</gene>
<organism evidence="3 4">
    <name type="scientific">Halomonas chromatireducens</name>
    <dbReference type="NCBI Taxonomy" id="507626"/>
    <lineage>
        <taxon>Bacteria</taxon>
        <taxon>Pseudomonadati</taxon>
        <taxon>Pseudomonadota</taxon>
        <taxon>Gammaproteobacteria</taxon>
        <taxon>Oceanospirillales</taxon>
        <taxon>Halomonadaceae</taxon>
        <taxon>Halomonas</taxon>
    </lineage>
</organism>
<dbReference type="RefSeq" id="WP_066451335.1">
    <property type="nucleotide sequence ID" value="NZ_CP014226.1"/>
</dbReference>
<dbReference type="PANTHER" id="PTHR12935:SF0">
    <property type="entry name" value="GAMMA-GLUTAMYLCYCLOTRANSFERASE"/>
    <property type="match status" value="1"/>
</dbReference>
<sequence>MPYYFAYGSNMNMARVAARIGATRRSLPGVLHQYDLRFDKASRVAGIAHANVVPSIGGRVEGALFELTEPEQIELMDPYEGYPHEYERHRLPVVTEEGAIPSWVYIAAPGTTSPSLKPAREYLAHLLAGEAFLSVKYYRQLSRVEVVSGLDDATLHLLGLSRHSPR</sequence>
<proteinExistence type="predicted"/>
<dbReference type="InterPro" id="IPR036568">
    <property type="entry name" value="GGCT-like_sf"/>
</dbReference>
<dbReference type="InterPro" id="IPR013024">
    <property type="entry name" value="GGCT-like"/>
</dbReference>
<name>A0A109UMY4_9GAMM</name>
<dbReference type="Pfam" id="PF06094">
    <property type="entry name" value="GGACT"/>
    <property type="match status" value="1"/>
</dbReference>
<evidence type="ECO:0000259" key="2">
    <source>
        <dbReference type="Pfam" id="PF06094"/>
    </source>
</evidence>
<dbReference type="Gene3D" id="3.10.490.10">
    <property type="entry name" value="Gamma-glutamyl cyclotransferase-like"/>
    <property type="match status" value="1"/>
</dbReference>
<dbReference type="PANTHER" id="PTHR12935">
    <property type="entry name" value="GAMMA-GLUTAMYLCYCLOTRANSFERASE"/>
    <property type="match status" value="1"/>
</dbReference>
<dbReference type="OrthoDB" id="5401862at2"/>
<reference evidence="3 4" key="1">
    <citation type="journal article" date="2016" name="Genome Announc.">
        <title>Draft Genome Sequence of 'Halomonas chromatireducens' Strain AGD 8-3, a Haloalkaliphilic Chromate- and Selenite-Reducing Gammaproteobacterium.</title>
        <authorList>
            <person name="Sharko F.S."/>
            <person name="Shapovalova A.A."/>
            <person name="Tsygankova S.V."/>
            <person name="Komova A.V."/>
            <person name="Boulygina E.S."/>
            <person name="Teslyuk A.B."/>
            <person name="Gotovtsev P.M."/>
            <person name="Namsaraev Z.B."/>
            <person name="Khijniak T.V."/>
            <person name="Nedoluzhko A.V."/>
            <person name="Vasilov R.G."/>
        </authorList>
    </citation>
    <scope>NUCLEOTIDE SEQUENCE [LARGE SCALE GENOMIC DNA]</scope>
    <source>
        <strain evidence="3 4">AGD 8-3</strain>
    </source>
</reference>
<dbReference type="STRING" id="507626.LOKO_03124"/>
<dbReference type="EMBL" id="CP014226">
    <property type="protein sequence ID" value="AMD02171.1"/>
    <property type="molecule type" value="Genomic_DNA"/>
</dbReference>
<dbReference type="InterPro" id="IPR009288">
    <property type="entry name" value="AIG2-like_dom"/>
</dbReference>
<keyword evidence="4" id="KW-1185">Reference proteome</keyword>
<dbReference type="SUPFAM" id="SSF110857">
    <property type="entry name" value="Gamma-glutamyl cyclotransferase-like"/>
    <property type="match status" value="1"/>
</dbReference>
<reference evidence="3 4" key="2">
    <citation type="submission" date="2016-02" db="EMBL/GenBank/DDBJ databases">
        <authorList>
            <person name="Wen L."/>
            <person name="He K."/>
            <person name="Yang H."/>
        </authorList>
    </citation>
    <scope>NUCLEOTIDE SEQUENCE [LARGE SCALE GENOMIC DNA]</scope>
    <source>
        <strain evidence="3 4">AGD 8-3</strain>
    </source>
</reference>
<evidence type="ECO:0000313" key="4">
    <source>
        <dbReference type="Proteomes" id="UP000063387"/>
    </source>
</evidence>
<dbReference type="KEGG" id="hco:LOKO_03124"/>
<dbReference type="GO" id="GO:0003839">
    <property type="term" value="F:gamma-glutamylcyclotransferase activity"/>
    <property type="evidence" value="ECO:0007669"/>
    <property type="project" value="InterPro"/>
</dbReference>